<comment type="caution">
    <text evidence="1">The sequence shown here is derived from an EMBL/GenBank/DDBJ whole genome shotgun (WGS) entry which is preliminary data.</text>
</comment>
<dbReference type="AlphaFoldDB" id="A0A9E3H4X7"/>
<reference evidence="1" key="2">
    <citation type="journal article" date="2022" name="Microbiol. Resour. Announc.">
        <title>Metagenome Sequencing to Explore Phylogenomics of Terrestrial Cyanobacteria.</title>
        <authorList>
            <person name="Ward R.D."/>
            <person name="Stajich J.E."/>
            <person name="Johansen J.R."/>
            <person name="Huntemann M."/>
            <person name="Clum A."/>
            <person name="Foster B."/>
            <person name="Foster B."/>
            <person name="Roux S."/>
            <person name="Palaniappan K."/>
            <person name="Varghese N."/>
            <person name="Mukherjee S."/>
            <person name="Reddy T.B.K."/>
            <person name="Daum C."/>
            <person name="Copeland A."/>
            <person name="Chen I.A."/>
            <person name="Ivanova N.N."/>
            <person name="Kyrpides N.C."/>
            <person name="Shapiro N."/>
            <person name="Eloe-Fadrosh E.A."/>
            <person name="Pietrasiak N."/>
        </authorList>
    </citation>
    <scope>NUCLEOTIDE SEQUENCE</scope>
    <source>
        <strain evidence="1">HA4357-MV3</strain>
    </source>
</reference>
<evidence type="ECO:0000313" key="1">
    <source>
        <dbReference type="EMBL" id="MBW4430509.1"/>
    </source>
</evidence>
<organism evidence="1 2">
    <name type="scientific">Pelatocladus maniniholoensis HA4357-MV3</name>
    <dbReference type="NCBI Taxonomy" id="1117104"/>
    <lineage>
        <taxon>Bacteria</taxon>
        <taxon>Bacillati</taxon>
        <taxon>Cyanobacteriota</taxon>
        <taxon>Cyanophyceae</taxon>
        <taxon>Nostocales</taxon>
        <taxon>Nostocaceae</taxon>
        <taxon>Pelatocladus</taxon>
    </lineage>
</organism>
<dbReference type="EMBL" id="JAHHHW010000017">
    <property type="protein sequence ID" value="MBW4430509.1"/>
    <property type="molecule type" value="Genomic_DNA"/>
</dbReference>
<gene>
    <name evidence="1" type="ORF">KME28_01770</name>
</gene>
<reference evidence="1" key="1">
    <citation type="submission" date="2021-05" db="EMBL/GenBank/DDBJ databases">
        <authorList>
            <person name="Pietrasiak N."/>
            <person name="Ward R."/>
            <person name="Stajich J.E."/>
            <person name="Kurbessoian T."/>
        </authorList>
    </citation>
    <scope>NUCLEOTIDE SEQUENCE</scope>
    <source>
        <strain evidence="1">HA4357-MV3</strain>
    </source>
</reference>
<sequence length="49" mass="5460">MGATVISKAGHCIVTEIPYDERSRTRLACFFCLVDYRLVLANNNPKVSS</sequence>
<evidence type="ECO:0000313" key="2">
    <source>
        <dbReference type="Proteomes" id="UP000813215"/>
    </source>
</evidence>
<proteinExistence type="predicted"/>
<name>A0A9E3H4X7_9NOST</name>
<accession>A0A9E3H4X7</accession>
<protein>
    <submittedName>
        <fullName evidence="1">Uncharacterized protein</fullName>
    </submittedName>
</protein>
<dbReference type="Proteomes" id="UP000813215">
    <property type="component" value="Unassembled WGS sequence"/>
</dbReference>